<proteinExistence type="predicted"/>
<reference evidence="1" key="1">
    <citation type="submission" date="2021-06" db="EMBL/GenBank/DDBJ databases">
        <authorList>
            <person name="Kallberg Y."/>
            <person name="Tangrot J."/>
            <person name="Rosling A."/>
        </authorList>
    </citation>
    <scope>NUCLEOTIDE SEQUENCE</scope>
    <source>
        <strain evidence="1">AU212A</strain>
    </source>
</reference>
<name>A0ACA9L3D4_9GLOM</name>
<evidence type="ECO:0000313" key="2">
    <source>
        <dbReference type="Proteomes" id="UP000789860"/>
    </source>
</evidence>
<sequence>MDKLKKKEIENATTLHKTNDHKNRIEALKIFQKYKLSYWLGIYHENGYADLEINYEKALKYYQIASLNDIHNSTIKYALLLLKTHKEDKNDEFNLLITTLFEKAADKRNAEGCYHYGDILLNGKFGNESNPYNAYQYLEYAANCGYEKAQEIINNKNIYNSIKK</sequence>
<protein>
    <submittedName>
        <fullName evidence="1">740_t:CDS:1</fullName>
    </submittedName>
</protein>
<organism evidence="1 2">
    <name type="scientific">Scutellospora calospora</name>
    <dbReference type="NCBI Taxonomy" id="85575"/>
    <lineage>
        <taxon>Eukaryota</taxon>
        <taxon>Fungi</taxon>
        <taxon>Fungi incertae sedis</taxon>
        <taxon>Mucoromycota</taxon>
        <taxon>Glomeromycotina</taxon>
        <taxon>Glomeromycetes</taxon>
        <taxon>Diversisporales</taxon>
        <taxon>Gigasporaceae</taxon>
        <taxon>Scutellospora</taxon>
    </lineage>
</organism>
<comment type="caution">
    <text evidence="1">The sequence shown here is derived from an EMBL/GenBank/DDBJ whole genome shotgun (WGS) entry which is preliminary data.</text>
</comment>
<accession>A0ACA9L3D4</accession>
<gene>
    <name evidence="1" type="ORF">SCALOS_LOCUS3575</name>
</gene>
<dbReference type="EMBL" id="CAJVPM010004105">
    <property type="protein sequence ID" value="CAG8509082.1"/>
    <property type="molecule type" value="Genomic_DNA"/>
</dbReference>
<keyword evidence="2" id="KW-1185">Reference proteome</keyword>
<dbReference type="Proteomes" id="UP000789860">
    <property type="component" value="Unassembled WGS sequence"/>
</dbReference>
<evidence type="ECO:0000313" key="1">
    <source>
        <dbReference type="EMBL" id="CAG8509082.1"/>
    </source>
</evidence>